<keyword evidence="4" id="KW-1185">Reference proteome</keyword>
<protein>
    <submittedName>
        <fullName evidence="3">Acyl-CoA thioesterase</fullName>
    </submittedName>
</protein>
<dbReference type="Pfam" id="PF13279">
    <property type="entry name" value="4HBT_2"/>
    <property type="match status" value="1"/>
</dbReference>
<dbReference type="RefSeq" id="WP_212230433.1">
    <property type="nucleotide sequence ID" value="NZ_JAGUCN010000025.1"/>
</dbReference>
<dbReference type="Proteomes" id="UP000721861">
    <property type="component" value="Unassembled WGS sequence"/>
</dbReference>
<proteinExistence type="inferred from homology"/>
<evidence type="ECO:0000313" key="3">
    <source>
        <dbReference type="EMBL" id="MBS2213319.1"/>
    </source>
</evidence>
<dbReference type="PANTHER" id="PTHR31793">
    <property type="entry name" value="4-HYDROXYBENZOYL-COA THIOESTERASE FAMILY MEMBER"/>
    <property type="match status" value="1"/>
</dbReference>
<sequence>MANNYDYELEFKVRDYECDLQGIVNNSVYQNYLEHTRHEFLDSLGVNFKELYDRNIVAVVARIDLSYKTPLKSNDRFVVRTRVEHKGIKYMFYQDIYRLPDEKLCLKGIVTTTTLVEGKLAVCNELAEALTNGGQKE</sequence>
<dbReference type="EMBL" id="JAGUCN010000025">
    <property type="protein sequence ID" value="MBS2213319.1"/>
    <property type="molecule type" value="Genomic_DNA"/>
</dbReference>
<dbReference type="InterPro" id="IPR050563">
    <property type="entry name" value="4-hydroxybenzoyl-CoA_TE"/>
</dbReference>
<evidence type="ECO:0000313" key="4">
    <source>
        <dbReference type="Proteomes" id="UP000721861"/>
    </source>
</evidence>
<dbReference type="Gene3D" id="3.10.129.10">
    <property type="entry name" value="Hotdog Thioesterase"/>
    <property type="match status" value="1"/>
</dbReference>
<keyword evidence="2" id="KW-0378">Hydrolase</keyword>
<comment type="similarity">
    <text evidence="1">Belongs to the 4-hydroxybenzoyl-CoA thioesterase family.</text>
</comment>
<gene>
    <name evidence="3" type="ORF">KEM09_18030</name>
</gene>
<name>A0ABS5KEH2_9BACT</name>
<dbReference type="PANTHER" id="PTHR31793:SF27">
    <property type="entry name" value="NOVEL THIOESTERASE SUPERFAMILY DOMAIN AND SAPOSIN A-TYPE DOMAIN CONTAINING PROTEIN (0610012H03RIK)"/>
    <property type="match status" value="1"/>
</dbReference>
<dbReference type="CDD" id="cd00586">
    <property type="entry name" value="4HBT"/>
    <property type="match status" value="1"/>
</dbReference>
<comment type="caution">
    <text evidence="3">The sequence shown here is derived from an EMBL/GenBank/DDBJ whole genome shotgun (WGS) entry which is preliminary data.</text>
</comment>
<organism evidence="3 4">
    <name type="scientific">Carboxylicivirga mesophila</name>
    <dbReference type="NCBI Taxonomy" id="1166478"/>
    <lineage>
        <taxon>Bacteria</taxon>
        <taxon>Pseudomonadati</taxon>
        <taxon>Bacteroidota</taxon>
        <taxon>Bacteroidia</taxon>
        <taxon>Marinilabiliales</taxon>
        <taxon>Marinilabiliaceae</taxon>
        <taxon>Carboxylicivirga</taxon>
    </lineage>
</organism>
<accession>A0ABS5KEH2</accession>
<evidence type="ECO:0000256" key="2">
    <source>
        <dbReference type="ARBA" id="ARBA00022801"/>
    </source>
</evidence>
<evidence type="ECO:0000256" key="1">
    <source>
        <dbReference type="ARBA" id="ARBA00005953"/>
    </source>
</evidence>
<dbReference type="SUPFAM" id="SSF54637">
    <property type="entry name" value="Thioesterase/thiol ester dehydrase-isomerase"/>
    <property type="match status" value="1"/>
</dbReference>
<reference evidence="3 4" key="1">
    <citation type="journal article" date="2014" name="Int. J. Syst. Evol. Microbiol.">
        <title>Carboxylicivirga gen. nov. in the family Marinilabiliaceae with two novel species, Carboxylicivirga mesophila sp. nov. and Carboxylicivirga taeanensis sp. nov., and reclassification of Cytophaga fermentans as Saccharicrinis fermentans gen. nov., comb. nov.</title>
        <authorList>
            <person name="Yang S.H."/>
            <person name="Seo H.S."/>
            <person name="Woo J.H."/>
            <person name="Oh H.M."/>
            <person name="Jang H."/>
            <person name="Lee J.H."/>
            <person name="Kim S.J."/>
            <person name="Kwon K.K."/>
        </authorList>
    </citation>
    <scope>NUCLEOTIDE SEQUENCE [LARGE SCALE GENOMIC DNA]</scope>
    <source>
        <strain evidence="3 4">JCM 18290</strain>
    </source>
</reference>
<dbReference type="InterPro" id="IPR029069">
    <property type="entry name" value="HotDog_dom_sf"/>
</dbReference>